<feature type="domain" description="Methyl-accepting transducer" evidence="7">
    <location>
        <begin position="270"/>
        <end position="506"/>
    </location>
</feature>
<evidence type="ECO:0000259" key="7">
    <source>
        <dbReference type="PROSITE" id="PS50111"/>
    </source>
</evidence>
<dbReference type="PANTHER" id="PTHR32089">
    <property type="entry name" value="METHYL-ACCEPTING CHEMOTAXIS PROTEIN MCPB"/>
    <property type="match status" value="1"/>
</dbReference>
<keyword evidence="6" id="KW-0472">Membrane</keyword>
<keyword evidence="2 4" id="KW-0807">Transducer</keyword>
<dbReference type="KEGG" id="amah:DLM_2166"/>
<dbReference type="Pfam" id="PF00672">
    <property type="entry name" value="HAMP"/>
    <property type="match status" value="1"/>
</dbReference>
<proteinExistence type="inferred from homology"/>
<reference evidence="10" key="1">
    <citation type="journal article" date="2017" name="Biotechnol. Biofuels">
        <title>Evaluation of environmental bacterial communities as a factor affecting the growth of duckweed Lemna minor.</title>
        <authorList>
            <person name="Ishizawa H."/>
            <person name="Kuroda M."/>
            <person name="Morikawa M."/>
            <person name="Ike M."/>
        </authorList>
    </citation>
    <scope>NUCLEOTIDE SEQUENCE [LARGE SCALE GENOMIC DNA]</scope>
    <source>
        <strain evidence="10">H3</strain>
    </source>
</reference>
<dbReference type="CDD" id="cd11386">
    <property type="entry name" value="MCP_signal"/>
    <property type="match status" value="1"/>
</dbReference>
<evidence type="ECO:0000259" key="8">
    <source>
        <dbReference type="PROSITE" id="PS50885"/>
    </source>
</evidence>
<feature type="transmembrane region" description="Helical" evidence="6">
    <location>
        <begin position="191"/>
        <end position="211"/>
    </location>
</feature>
<dbReference type="EMBL" id="AP018823">
    <property type="protein sequence ID" value="BBF85781.1"/>
    <property type="molecule type" value="Genomic_DNA"/>
</dbReference>
<dbReference type="CDD" id="cd06225">
    <property type="entry name" value="HAMP"/>
    <property type="match status" value="1"/>
</dbReference>
<keyword evidence="6" id="KW-0812">Transmembrane</keyword>
<dbReference type="FunFam" id="1.10.287.950:FF:000001">
    <property type="entry name" value="Methyl-accepting chemotaxis sensory transducer"/>
    <property type="match status" value="1"/>
</dbReference>
<evidence type="ECO:0000256" key="4">
    <source>
        <dbReference type="PROSITE-ProRule" id="PRU00284"/>
    </source>
</evidence>
<evidence type="ECO:0000256" key="6">
    <source>
        <dbReference type="SAM" id="Phobius"/>
    </source>
</evidence>
<dbReference type="InterPro" id="IPR024478">
    <property type="entry name" value="HlyB_4HB_MCP"/>
</dbReference>
<feature type="domain" description="HAMP" evidence="8">
    <location>
        <begin position="212"/>
        <end position="265"/>
    </location>
</feature>
<evidence type="ECO:0000256" key="1">
    <source>
        <dbReference type="ARBA" id="ARBA00004370"/>
    </source>
</evidence>
<dbReference type="GO" id="GO:0006935">
    <property type="term" value="P:chemotaxis"/>
    <property type="evidence" value="ECO:0007669"/>
    <property type="project" value="UniProtKB-ARBA"/>
</dbReference>
<organism evidence="9 10">
    <name type="scientific">Aquitalea magnusonii</name>
    <dbReference type="NCBI Taxonomy" id="332411"/>
    <lineage>
        <taxon>Bacteria</taxon>
        <taxon>Pseudomonadati</taxon>
        <taxon>Pseudomonadota</taxon>
        <taxon>Betaproteobacteria</taxon>
        <taxon>Neisseriales</taxon>
        <taxon>Chromobacteriaceae</taxon>
        <taxon>Aquitalea</taxon>
    </lineage>
</organism>
<dbReference type="SMART" id="SM00283">
    <property type="entry name" value="MA"/>
    <property type="match status" value="1"/>
</dbReference>
<keyword evidence="10" id="KW-1185">Reference proteome</keyword>
<protein>
    <submittedName>
        <fullName evidence="9">Methyl-accepting chemotaxis protein</fullName>
    </submittedName>
</protein>
<feature type="coiled-coil region" evidence="5">
    <location>
        <begin position="348"/>
        <end position="375"/>
    </location>
</feature>
<comment type="subcellular location">
    <subcellularLocation>
        <location evidence="1">Membrane</location>
    </subcellularLocation>
</comment>
<evidence type="ECO:0000256" key="3">
    <source>
        <dbReference type="ARBA" id="ARBA00029447"/>
    </source>
</evidence>
<dbReference type="RefSeq" id="WP_167467092.1">
    <property type="nucleotide sequence ID" value="NZ_AP018823.1"/>
</dbReference>
<dbReference type="PANTHER" id="PTHR32089:SF112">
    <property type="entry name" value="LYSOZYME-LIKE PROTEIN-RELATED"/>
    <property type="match status" value="1"/>
</dbReference>
<evidence type="ECO:0000313" key="9">
    <source>
        <dbReference type="EMBL" id="BBF85781.1"/>
    </source>
</evidence>
<dbReference type="Pfam" id="PF12729">
    <property type="entry name" value="4HB_MCP_1"/>
    <property type="match status" value="1"/>
</dbReference>
<comment type="similarity">
    <text evidence="3">Belongs to the methyl-accepting chemotaxis (MCP) protein family.</text>
</comment>
<reference evidence="10" key="3">
    <citation type="journal article" date="2017" name="Plant Physiol. Biochem.">
        <title>Differential oxidative and antioxidative response of duckweed Lemna minor toward plant growth promoting/inhibiting bacteria.</title>
        <authorList>
            <person name="Ishizawa H."/>
            <person name="Kuroda M."/>
            <person name="Morikawa M."/>
            <person name="Ike M."/>
        </authorList>
    </citation>
    <scope>NUCLEOTIDE SEQUENCE [LARGE SCALE GENOMIC DNA]</scope>
    <source>
        <strain evidence="10">H3</strain>
    </source>
</reference>
<keyword evidence="5" id="KW-0175">Coiled coil</keyword>
<dbReference type="PROSITE" id="PS50885">
    <property type="entry name" value="HAMP"/>
    <property type="match status" value="1"/>
</dbReference>
<dbReference type="Proteomes" id="UP000198290">
    <property type="component" value="Chromosome"/>
</dbReference>
<dbReference type="GO" id="GO:0007165">
    <property type="term" value="P:signal transduction"/>
    <property type="evidence" value="ECO:0007669"/>
    <property type="project" value="UniProtKB-KW"/>
</dbReference>
<reference evidence="9 10" key="2">
    <citation type="journal article" date="2017" name="Genome Announc.">
        <title>Draft genome sequence of Aquitalea magnusonii strain H3, a plant growth-promoting bacterium of duckweed Lemna minor.</title>
        <authorList>
            <person name="Ishizawa H."/>
            <person name="Kuroda M."/>
            <person name="Ike M."/>
        </authorList>
    </citation>
    <scope>NUCLEOTIDE SEQUENCE [LARGE SCALE GENOMIC DNA]</scope>
    <source>
        <strain evidence="9 10">H3</strain>
    </source>
</reference>
<dbReference type="SUPFAM" id="SSF58104">
    <property type="entry name" value="Methyl-accepting chemotaxis protein (MCP) signaling domain"/>
    <property type="match status" value="1"/>
</dbReference>
<sequence length="542" mass="58267">MKLTIAQRLTGTLLVCLIAILTVAGFAYSNMRKAQERVEFIDRNVLPSIKLLYQSTIYGERLRINIRDYMLAGNAGEKTAASERLRDNASKVEAGLSSYETGFLADEQDKQLLAADRQSLKAYLDKAHVIQAMADANNQEGISKELSQTGEFRNLANQFTQAMEDHVTYNNKMAKQLTEEGLHNYQQAVNLFATIIVLAVLVAGGLGFTLVREIRHRMQVLRDSLRHVAQELDFTQRIKVTRPDELGNAADAFNKLLDTMQGNLQSVKQGALTIASVSTELAATANQVATAAQHQSSASSNMAATVEEMTVSVNHVADRASEANSASVSSGQLAEQGKITISKAASDIQHISRTVDAASAQLRGLEEKSQQVSRVVQVIRDVADQTNLLALNAAIEAARAGEQGRGFAVVADEVRKLAERTAQSTQEIASTITAIQESAEVAVKAMGQVETNVADGVRGAEEANQSIVAIGSGSQRAVVLVDEITNAIKEQSVATINIAQQVEGIAQMAEESSAAAGNTASSAQQLDNLSRQLQNIVDAYKI</sequence>
<dbReference type="GO" id="GO:0016020">
    <property type="term" value="C:membrane"/>
    <property type="evidence" value="ECO:0007669"/>
    <property type="project" value="UniProtKB-SubCell"/>
</dbReference>
<evidence type="ECO:0000313" key="10">
    <source>
        <dbReference type="Proteomes" id="UP000198290"/>
    </source>
</evidence>
<dbReference type="PROSITE" id="PS50111">
    <property type="entry name" value="CHEMOTAXIS_TRANSDUC_2"/>
    <property type="match status" value="1"/>
</dbReference>
<keyword evidence="6" id="KW-1133">Transmembrane helix</keyword>
<gene>
    <name evidence="9" type="ORF">DLM_2166</name>
</gene>
<evidence type="ECO:0000256" key="2">
    <source>
        <dbReference type="ARBA" id="ARBA00023224"/>
    </source>
</evidence>
<dbReference type="SMART" id="SM00304">
    <property type="entry name" value="HAMP"/>
    <property type="match status" value="2"/>
</dbReference>
<dbReference type="InterPro" id="IPR003660">
    <property type="entry name" value="HAMP_dom"/>
</dbReference>
<dbReference type="AlphaFoldDB" id="A0A3G9GHP2"/>
<accession>A0A3G9GHP2</accession>
<dbReference type="Gene3D" id="1.10.287.950">
    <property type="entry name" value="Methyl-accepting chemotaxis protein"/>
    <property type="match status" value="1"/>
</dbReference>
<dbReference type="Pfam" id="PF00015">
    <property type="entry name" value="MCPsignal"/>
    <property type="match status" value="1"/>
</dbReference>
<name>A0A3G9GHP2_9NEIS</name>
<dbReference type="InterPro" id="IPR004089">
    <property type="entry name" value="MCPsignal_dom"/>
</dbReference>
<evidence type="ECO:0000256" key="5">
    <source>
        <dbReference type="SAM" id="Coils"/>
    </source>
</evidence>